<reference evidence="7 8" key="1">
    <citation type="submission" date="2018-12" db="EMBL/GenBank/DDBJ databases">
        <title>Marinifilum JC070 sp. nov., a marine bacterium isolated from Yongle Blue Hole in the South China Sea.</title>
        <authorList>
            <person name="Fu T."/>
        </authorList>
    </citation>
    <scope>NUCLEOTIDE SEQUENCE [LARGE SCALE GENOMIC DNA]</scope>
    <source>
        <strain evidence="7 8">JC070</strain>
    </source>
</reference>
<evidence type="ECO:0000313" key="8">
    <source>
        <dbReference type="Proteomes" id="UP000732105"/>
    </source>
</evidence>
<dbReference type="EMBL" id="RZNH01000005">
    <property type="protein sequence ID" value="NOU59210.1"/>
    <property type="molecule type" value="Genomic_DNA"/>
</dbReference>
<evidence type="ECO:0000256" key="1">
    <source>
        <dbReference type="ARBA" id="ARBA00005189"/>
    </source>
</evidence>
<dbReference type="SMART" id="SM00563">
    <property type="entry name" value="PlsC"/>
    <property type="match status" value="1"/>
</dbReference>
<dbReference type="PANTHER" id="PTHR37323:SF1">
    <property type="entry name" value="L-ORNITHINE N(ALPHA)-ACYLTRANSFERASE"/>
    <property type="match status" value="1"/>
</dbReference>
<evidence type="ECO:0000259" key="6">
    <source>
        <dbReference type="SMART" id="SM00563"/>
    </source>
</evidence>
<evidence type="ECO:0000256" key="4">
    <source>
        <dbReference type="ARBA" id="ARBA00023098"/>
    </source>
</evidence>
<comment type="caution">
    <text evidence="7">The sequence shown here is derived from an EMBL/GenBank/DDBJ whole genome shotgun (WGS) entry which is preliminary data.</text>
</comment>
<accession>A0ABX1WTE2</accession>
<dbReference type="InterPro" id="IPR052351">
    <property type="entry name" value="Ornithine_N-alpha-AT"/>
</dbReference>
<keyword evidence="5 7" id="KW-0012">Acyltransferase</keyword>
<comment type="pathway">
    <text evidence="1">Lipid metabolism.</text>
</comment>
<dbReference type="Pfam" id="PF19576">
    <property type="entry name" value="Acyltransf_2"/>
    <property type="match status" value="1"/>
</dbReference>
<dbReference type="GO" id="GO:0016746">
    <property type="term" value="F:acyltransferase activity"/>
    <property type="evidence" value="ECO:0007669"/>
    <property type="project" value="UniProtKB-KW"/>
</dbReference>
<evidence type="ECO:0000313" key="7">
    <source>
        <dbReference type="EMBL" id="NOU59210.1"/>
    </source>
</evidence>
<name>A0ABX1WTE2_9BACT</name>
<evidence type="ECO:0000256" key="3">
    <source>
        <dbReference type="ARBA" id="ARBA00022679"/>
    </source>
</evidence>
<dbReference type="Proteomes" id="UP000732105">
    <property type="component" value="Unassembled WGS sequence"/>
</dbReference>
<dbReference type="RefSeq" id="WP_171594481.1">
    <property type="nucleotide sequence ID" value="NZ_RZNH01000005.1"/>
</dbReference>
<organism evidence="7 8">
    <name type="scientific">Marinifilum caeruleilacunae</name>
    <dbReference type="NCBI Taxonomy" id="2499076"/>
    <lineage>
        <taxon>Bacteria</taxon>
        <taxon>Pseudomonadati</taxon>
        <taxon>Bacteroidota</taxon>
        <taxon>Bacteroidia</taxon>
        <taxon>Marinilabiliales</taxon>
        <taxon>Marinifilaceae</taxon>
    </lineage>
</organism>
<keyword evidence="2" id="KW-0444">Lipid biosynthesis</keyword>
<evidence type="ECO:0000256" key="5">
    <source>
        <dbReference type="ARBA" id="ARBA00023315"/>
    </source>
</evidence>
<dbReference type="SUPFAM" id="SSF69593">
    <property type="entry name" value="Glycerol-3-phosphate (1)-acyltransferase"/>
    <property type="match status" value="1"/>
</dbReference>
<dbReference type="SUPFAM" id="SSF55729">
    <property type="entry name" value="Acyl-CoA N-acyltransferases (Nat)"/>
    <property type="match status" value="1"/>
</dbReference>
<dbReference type="PANTHER" id="PTHR37323">
    <property type="entry name" value="GCN5-RELATED N-ACETYLTRANSFERASE"/>
    <property type="match status" value="1"/>
</dbReference>
<dbReference type="Pfam" id="PF13444">
    <property type="entry name" value="Acetyltransf_5"/>
    <property type="match status" value="1"/>
</dbReference>
<sequence>MKLVDPKDLLKASESLNWFGGESFAKFLMYILKLNKLNKLYSDNCCKDGIEFIDALIDELGIKFEFDEEELKRIPKEGAFITISNHPFGGIDGIILIKLLSLVRPDFKAMANFLLKKVEPIQDYFLGVNPFEDRKGAASSTGGLKEALRHLSDGKPLGIFPAGEVSTYQSATHNITDKQWMPSILKLIKKADVPVVPIYFQGNNSLIFHLLGMIHPSLRTVKLPSELLNKKNKVVRIRIGNPISQKDQKGFTDINQYGRFLRAKTYMLGTPIEVKKFYRFKRKKTKQVKAEEIIPAVDPTLIRKEVEGLADEYMLFKSRTYGVYCAPSSKLPNILNEIGRLREITFREVGEGTNQSIDIDEFDLYYHQLFIWDEENHKIVGAYRVGKGHEILPGYGLKGFYLQSLFRMGKKFQPILNQSLELGRSFIVKEYQRKPMPLFLLWKGILYFLLKNPESRYLIGPVSISNKYSNLSKDLIIKFIMANYFDYELGQHIKSRKQFKVKTTDLDIDILLETAKNDINKLDKLIGDFEITNDKLPVLLKKYISLNAKIIGFNIDPNFNDCLDGLIVIDLFDVPMKVIESLSKEINDDTILQRFSSDDMEF</sequence>
<proteinExistence type="predicted"/>
<keyword evidence="8" id="KW-1185">Reference proteome</keyword>
<keyword evidence="3" id="KW-0808">Transferase</keyword>
<gene>
    <name evidence="7" type="ORF">ELS83_05210</name>
</gene>
<dbReference type="CDD" id="cd07986">
    <property type="entry name" value="LPLAT_ACT14924-like"/>
    <property type="match status" value="1"/>
</dbReference>
<dbReference type="InterPro" id="IPR002123">
    <property type="entry name" value="Plipid/glycerol_acylTrfase"/>
</dbReference>
<protein>
    <submittedName>
        <fullName evidence="7">Lysophospholipid acyltransferase family protein</fullName>
    </submittedName>
</protein>
<dbReference type="InterPro" id="IPR016181">
    <property type="entry name" value="Acyl_CoA_acyltransferase"/>
</dbReference>
<feature type="domain" description="Phospholipid/glycerol acyltransferase" evidence="6">
    <location>
        <begin position="80"/>
        <end position="203"/>
    </location>
</feature>
<evidence type="ECO:0000256" key="2">
    <source>
        <dbReference type="ARBA" id="ARBA00022516"/>
    </source>
</evidence>
<dbReference type="InterPro" id="IPR045746">
    <property type="entry name" value="ACT14924-like_Acyltransf_dom"/>
</dbReference>
<keyword evidence="4" id="KW-0443">Lipid metabolism</keyword>